<feature type="transmembrane region" description="Helical" evidence="7">
    <location>
        <begin position="216"/>
        <end position="232"/>
    </location>
</feature>
<comment type="caution">
    <text evidence="8">The sequence shown here is derived from an EMBL/GenBank/DDBJ whole genome shotgun (WGS) entry which is preliminary data.</text>
</comment>
<evidence type="ECO:0000256" key="5">
    <source>
        <dbReference type="ARBA" id="ARBA00023010"/>
    </source>
</evidence>
<feature type="transmembrane region" description="Helical" evidence="7">
    <location>
        <begin position="129"/>
        <end position="152"/>
    </location>
</feature>
<dbReference type="AlphaFoldDB" id="A0A2A9CQX8"/>
<feature type="transmembrane region" description="Helical" evidence="7">
    <location>
        <begin position="181"/>
        <end position="204"/>
    </location>
</feature>
<keyword evidence="6 7" id="KW-0472">Membrane</keyword>
<keyword evidence="4 7" id="KW-1133">Transmembrane helix</keyword>
<dbReference type="GO" id="GO:0009977">
    <property type="term" value="F:proton motive force dependent protein transmembrane transporter activity"/>
    <property type="evidence" value="ECO:0007669"/>
    <property type="project" value="TreeGrafter"/>
</dbReference>
<dbReference type="Pfam" id="PF00902">
    <property type="entry name" value="TatC"/>
    <property type="match status" value="1"/>
</dbReference>
<sequence length="273" mass="29851">MSGKRRRLAWLRPPQAQPGGVMSLADHLRELRYRLVIASVSIVLAACLAAIWFNQLYLLLMQPYLRAVDILKENAPNLNPTTVISGVTAPFILVMQVSLIAGLVASSPIWLYQLWAFIAPALVAKEKRYALAFLGAAIPLFLLGVVIGYLIMPQGIWVMLSFTPATVPVTNLLAVDDFLKLTMQLMVIFGLGFLMPVVVVGANLIGVVSAEQLAKARTYVIFATFVFGAVATPSTDPFSMLALALPMVVLYLIAELICRIHDRRKAKETAEAN</sequence>
<name>A0A2A9CQX8_9ACTN</name>
<comment type="function">
    <text evidence="7">Part of the twin-arginine translocation (Tat) system that transports large folded proteins containing a characteristic twin-arginine motif in their signal peptide across membranes. Together with TatB, TatC is part of a receptor directly interacting with Tat signal peptides.</text>
</comment>
<evidence type="ECO:0000256" key="2">
    <source>
        <dbReference type="ARBA" id="ARBA00022692"/>
    </source>
</evidence>
<dbReference type="PANTHER" id="PTHR30371">
    <property type="entry name" value="SEC-INDEPENDENT PROTEIN TRANSLOCASE PROTEIN TATC"/>
    <property type="match status" value="1"/>
</dbReference>
<gene>
    <name evidence="7" type="primary">tatC</name>
    <name evidence="8" type="ORF">ATK74_1071</name>
</gene>
<keyword evidence="7" id="KW-0813">Transport</keyword>
<accession>A0A2A9CQX8</accession>
<keyword evidence="2 7" id="KW-0812">Transmembrane</keyword>
<keyword evidence="9" id="KW-1185">Reference proteome</keyword>
<dbReference type="EMBL" id="PDJC01000001">
    <property type="protein sequence ID" value="PFG16526.1"/>
    <property type="molecule type" value="Genomic_DNA"/>
</dbReference>
<keyword evidence="7" id="KW-1003">Cell membrane</keyword>
<feature type="transmembrane region" description="Helical" evidence="7">
    <location>
        <begin position="238"/>
        <end position="258"/>
    </location>
</feature>
<dbReference type="InterPro" id="IPR002033">
    <property type="entry name" value="TatC"/>
</dbReference>
<dbReference type="PANTHER" id="PTHR30371:SF0">
    <property type="entry name" value="SEC-INDEPENDENT PROTEIN TRANSLOCASE PROTEIN TATC, CHLOROPLASTIC-RELATED"/>
    <property type="match status" value="1"/>
</dbReference>
<comment type="similarity">
    <text evidence="7">Belongs to the TatC family.</text>
</comment>
<dbReference type="RefSeq" id="WP_211283290.1">
    <property type="nucleotide sequence ID" value="NZ_PDJC01000001.1"/>
</dbReference>
<evidence type="ECO:0000256" key="4">
    <source>
        <dbReference type="ARBA" id="ARBA00022989"/>
    </source>
</evidence>
<evidence type="ECO:0000313" key="9">
    <source>
        <dbReference type="Proteomes" id="UP000226079"/>
    </source>
</evidence>
<reference evidence="8 9" key="1">
    <citation type="submission" date="2017-10" db="EMBL/GenBank/DDBJ databases">
        <title>Sequencing the genomes of 1000 actinobacteria strains.</title>
        <authorList>
            <person name="Klenk H.-P."/>
        </authorList>
    </citation>
    <scope>NUCLEOTIDE SEQUENCE [LARGE SCALE GENOMIC DNA]</scope>
    <source>
        <strain evidence="8 9">DSM 15597</strain>
    </source>
</reference>
<dbReference type="GO" id="GO:0043953">
    <property type="term" value="P:protein transport by the Tat complex"/>
    <property type="evidence" value="ECO:0007669"/>
    <property type="project" value="UniProtKB-UniRule"/>
</dbReference>
<evidence type="ECO:0000256" key="6">
    <source>
        <dbReference type="ARBA" id="ARBA00023136"/>
    </source>
</evidence>
<evidence type="ECO:0000313" key="8">
    <source>
        <dbReference type="EMBL" id="PFG16526.1"/>
    </source>
</evidence>
<organism evidence="8 9">
    <name type="scientific">Propionicimonas paludicola</name>
    <dbReference type="NCBI Taxonomy" id="185243"/>
    <lineage>
        <taxon>Bacteria</taxon>
        <taxon>Bacillati</taxon>
        <taxon>Actinomycetota</taxon>
        <taxon>Actinomycetes</taxon>
        <taxon>Propionibacteriales</taxon>
        <taxon>Nocardioidaceae</taxon>
        <taxon>Propionicimonas</taxon>
    </lineage>
</organism>
<comment type="subcellular location">
    <subcellularLocation>
        <location evidence="7">Cell membrane</location>
        <topology evidence="7">Multi-pass membrane protein</topology>
    </subcellularLocation>
    <subcellularLocation>
        <location evidence="1">Membrane</location>
        <topology evidence="1">Multi-pass membrane protein</topology>
    </subcellularLocation>
</comment>
<keyword evidence="5 7" id="KW-0811">Translocation</keyword>
<dbReference type="GO" id="GO:0033281">
    <property type="term" value="C:TAT protein transport complex"/>
    <property type="evidence" value="ECO:0007669"/>
    <property type="project" value="UniProtKB-UniRule"/>
</dbReference>
<comment type="subunit">
    <text evidence="7">The Tat system comprises two distinct complexes: a TatABC complex, containing multiple copies of TatA, TatB and TatC subunits, and a separate TatA complex, containing only TatA subunits. Substrates initially bind to the TatABC complex, which probably triggers association of the separate TatA complex to form the active translocon.</text>
</comment>
<dbReference type="GO" id="GO:0065002">
    <property type="term" value="P:intracellular protein transmembrane transport"/>
    <property type="evidence" value="ECO:0007669"/>
    <property type="project" value="TreeGrafter"/>
</dbReference>
<keyword evidence="3 7" id="KW-0653">Protein transport</keyword>
<dbReference type="Proteomes" id="UP000226079">
    <property type="component" value="Unassembled WGS sequence"/>
</dbReference>
<dbReference type="PRINTS" id="PR01840">
    <property type="entry name" value="TATCFAMILY"/>
</dbReference>
<dbReference type="HAMAP" id="MF_00902">
    <property type="entry name" value="TatC"/>
    <property type="match status" value="1"/>
</dbReference>
<protein>
    <recommendedName>
        <fullName evidence="7">Sec-independent protein translocase protein TatC</fullName>
    </recommendedName>
</protein>
<feature type="transmembrane region" description="Helical" evidence="7">
    <location>
        <begin position="91"/>
        <end position="117"/>
    </location>
</feature>
<evidence type="ECO:0000256" key="3">
    <source>
        <dbReference type="ARBA" id="ARBA00022927"/>
    </source>
</evidence>
<dbReference type="NCBIfam" id="TIGR00945">
    <property type="entry name" value="tatC"/>
    <property type="match status" value="1"/>
</dbReference>
<feature type="transmembrane region" description="Helical" evidence="7">
    <location>
        <begin position="33"/>
        <end position="53"/>
    </location>
</feature>
<proteinExistence type="inferred from homology"/>
<evidence type="ECO:0000256" key="1">
    <source>
        <dbReference type="ARBA" id="ARBA00004141"/>
    </source>
</evidence>
<evidence type="ECO:0000256" key="7">
    <source>
        <dbReference type="HAMAP-Rule" id="MF_00902"/>
    </source>
</evidence>